<dbReference type="EMBL" id="CM039174">
    <property type="protein sequence ID" value="KAH9750387.1"/>
    <property type="molecule type" value="Genomic_DNA"/>
</dbReference>
<gene>
    <name evidence="1" type="ORF">KPL71_013858</name>
</gene>
<evidence type="ECO:0000313" key="1">
    <source>
        <dbReference type="EMBL" id="KAH9750387.1"/>
    </source>
</evidence>
<keyword evidence="2" id="KW-1185">Reference proteome</keyword>
<protein>
    <submittedName>
        <fullName evidence="1">F-box/kelch-repeat protein</fullName>
    </submittedName>
</protein>
<organism evidence="1 2">
    <name type="scientific">Citrus sinensis</name>
    <name type="common">Sweet orange</name>
    <name type="synonym">Citrus aurantium var. sinensis</name>
    <dbReference type="NCBI Taxonomy" id="2711"/>
    <lineage>
        <taxon>Eukaryota</taxon>
        <taxon>Viridiplantae</taxon>
        <taxon>Streptophyta</taxon>
        <taxon>Embryophyta</taxon>
        <taxon>Tracheophyta</taxon>
        <taxon>Spermatophyta</taxon>
        <taxon>Magnoliopsida</taxon>
        <taxon>eudicotyledons</taxon>
        <taxon>Gunneridae</taxon>
        <taxon>Pentapetalae</taxon>
        <taxon>rosids</taxon>
        <taxon>malvids</taxon>
        <taxon>Sapindales</taxon>
        <taxon>Rutaceae</taxon>
        <taxon>Aurantioideae</taxon>
        <taxon>Citrus</taxon>
    </lineage>
</organism>
<sequence>MVVEILSKFPVKSLLRFRCVCKSWYELFESPSFISKHLKAGNSNTRLILRYVDSSDDPEFPRLRDCLFLDPTLANISLEEDLLLLMPIDDHLRGPFEGLFIMFIGGDEIALYNRATRDLKFLPKLTLIDNLESIYTIMFGLGLDPKCNYYKLVYIVTYHDSELGEVLNDSRQVFIYSFSDNSWRNFQGFEFGTYDLNEVLDCTYHNGACHWLVPFGPFHPLCCHYVILSFDMSDEVFEEIQGPNCLLEISPEHTVFGLYNDSLSFLVFDERESCFDIWTMKERYHWTKEFSTTPILAVDAPIGFWKNDTFFIGSNTEELLLYDPNSEEIIDFQHKGCCFTIFFDKESLFTLKG</sequence>
<proteinExistence type="predicted"/>
<evidence type="ECO:0000313" key="2">
    <source>
        <dbReference type="Proteomes" id="UP000829398"/>
    </source>
</evidence>
<accession>A0ACB8K720</accession>
<name>A0ACB8K720_CITSI</name>
<dbReference type="Proteomes" id="UP000829398">
    <property type="component" value="Chromosome 5"/>
</dbReference>
<reference evidence="2" key="1">
    <citation type="journal article" date="2023" name="Hortic. Res.">
        <title>A chromosome-level phased genome enabling allele-level studies in sweet orange: a case study on citrus Huanglongbing tolerance.</title>
        <authorList>
            <person name="Wu B."/>
            <person name="Yu Q."/>
            <person name="Deng Z."/>
            <person name="Duan Y."/>
            <person name="Luo F."/>
            <person name="Gmitter F. Jr."/>
        </authorList>
    </citation>
    <scope>NUCLEOTIDE SEQUENCE [LARGE SCALE GENOMIC DNA]</scope>
    <source>
        <strain evidence="2">cv. Valencia</strain>
    </source>
</reference>
<comment type="caution">
    <text evidence="1">The sequence shown here is derived from an EMBL/GenBank/DDBJ whole genome shotgun (WGS) entry which is preliminary data.</text>
</comment>